<reference evidence="1 2" key="1">
    <citation type="submission" date="2017-01" db="EMBL/GenBank/DDBJ databases">
        <authorList>
            <person name="Varghese N."/>
            <person name="Submissions S."/>
        </authorList>
    </citation>
    <scope>NUCLEOTIDE SEQUENCE [LARGE SCALE GENOMIC DNA]</scope>
    <source>
        <strain evidence="1 2">ATCC 35905</strain>
    </source>
</reference>
<dbReference type="AlphaFoldDB" id="A0A8G2CKE7"/>
<name>A0A8G2CKE7_ACIRU</name>
<dbReference type="Proteomes" id="UP000186308">
    <property type="component" value="Unassembled WGS sequence"/>
</dbReference>
<evidence type="ECO:0008006" key="3">
    <source>
        <dbReference type="Google" id="ProtNLM"/>
    </source>
</evidence>
<dbReference type="EMBL" id="FTNE01000009">
    <property type="protein sequence ID" value="SIQ76154.1"/>
    <property type="molecule type" value="Genomic_DNA"/>
</dbReference>
<proteinExistence type="predicted"/>
<sequence>MKRMRRFLAGFAVVGLAVVGWGGLARAAVPRLLPDHDVMGVYRISQPGRADQTWRVRYQAASRMLRAVSVAGQATGVTVLLDLASGSAHVVVPQMHAVVAVPGLSGLINKVLDENGAHFTPLGQARIAGHACTRYLVLKRKGDGTACITQGGVVLAATGKDDRGSMSVTALQVADAPQPPGDFVLPEGYSSISLPPQMLAQLLGG</sequence>
<evidence type="ECO:0000313" key="2">
    <source>
        <dbReference type="Proteomes" id="UP000186308"/>
    </source>
</evidence>
<organism evidence="1 2">
    <name type="scientific">Acidiphilium rubrum</name>
    <dbReference type="NCBI Taxonomy" id="526"/>
    <lineage>
        <taxon>Bacteria</taxon>
        <taxon>Pseudomonadati</taxon>
        <taxon>Pseudomonadota</taxon>
        <taxon>Alphaproteobacteria</taxon>
        <taxon>Acetobacterales</taxon>
        <taxon>Acidocellaceae</taxon>
        <taxon>Acidiphilium</taxon>
    </lineage>
</organism>
<comment type="caution">
    <text evidence="1">The sequence shown here is derived from an EMBL/GenBank/DDBJ whole genome shotgun (WGS) entry which is preliminary data.</text>
</comment>
<accession>A0A8G2CKE7</accession>
<keyword evidence="2" id="KW-1185">Reference proteome</keyword>
<evidence type="ECO:0000313" key="1">
    <source>
        <dbReference type="EMBL" id="SIQ76154.1"/>
    </source>
</evidence>
<protein>
    <recommendedName>
        <fullName evidence="3">DUF4412 domain-containing protein</fullName>
    </recommendedName>
</protein>
<gene>
    <name evidence="1" type="ORF">SAMN05421828_10910</name>
</gene>
<dbReference type="OrthoDB" id="7268862at2"/>